<evidence type="ECO:0000259" key="3">
    <source>
        <dbReference type="Pfam" id="PF00884"/>
    </source>
</evidence>
<dbReference type="OrthoDB" id="9763613at2"/>
<dbReference type="Gene3D" id="3.40.720.10">
    <property type="entry name" value="Alkaline Phosphatase, subunit A"/>
    <property type="match status" value="1"/>
</dbReference>
<dbReference type="PANTHER" id="PTHR42693">
    <property type="entry name" value="ARYLSULFATASE FAMILY MEMBER"/>
    <property type="match status" value="1"/>
</dbReference>
<dbReference type="Proteomes" id="UP000315003">
    <property type="component" value="Chromosome"/>
</dbReference>
<comment type="similarity">
    <text evidence="1">Belongs to the sulfatase family.</text>
</comment>
<protein>
    <submittedName>
        <fullName evidence="4">Arylsulfatase</fullName>
        <ecNumber evidence="4">3.1.6.1</ecNumber>
    </submittedName>
</protein>
<dbReference type="InterPro" id="IPR017850">
    <property type="entry name" value="Alkaline_phosphatase_core_sf"/>
</dbReference>
<dbReference type="Pfam" id="PF00884">
    <property type="entry name" value="Sulfatase"/>
    <property type="match status" value="1"/>
</dbReference>
<evidence type="ECO:0000256" key="2">
    <source>
        <dbReference type="ARBA" id="ARBA00022801"/>
    </source>
</evidence>
<dbReference type="EMBL" id="CP036272">
    <property type="protein sequence ID" value="QDT61720.1"/>
    <property type="molecule type" value="Genomic_DNA"/>
</dbReference>
<dbReference type="SUPFAM" id="SSF53649">
    <property type="entry name" value="Alkaline phosphatase-like"/>
    <property type="match status" value="1"/>
</dbReference>
<accession>A0A517SZZ7</accession>
<reference evidence="4 5" key="1">
    <citation type="submission" date="2019-02" db="EMBL/GenBank/DDBJ databases">
        <title>Deep-cultivation of Planctomycetes and their phenomic and genomic characterization uncovers novel biology.</title>
        <authorList>
            <person name="Wiegand S."/>
            <person name="Jogler M."/>
            <person name="Boedeker C."/>
            <person name="Pinto D."/>
            <person name="Vollmers J."/>
            <person name="Rivas-Marin E."/>
            <person name="Kohn T."/>
            <person name="Peeters S.H."/>
            <person name="Heuer A."/>
            <person name="Rast P."/>
            <person name="Oberbeckmann S."/>
            <person name="Bunk B."/>
            <person name="Jeske O."/>
            <person name="Meyerdierks A."/>
            <person name="Storesund J.E."/>
            <person name="Kallscheuer N."/>
            <person name="Luecker S."/>
            <person name="Lage O.M."/>
            <person name="Pohl T."/>
            <person name="Merkel B.J."/>
            <person name="Hornburger P."/>
            <person name="Mueller R.-W."/>
            <person name="Bruemmer F."/>
            <person name="Labrenz M."/>
            <person name="Spormann A.M."/>
            <person name="Op den Camp H."/>
            <person name="Overmann J."/>
            <person name="Amann R."/>
            <person name="Jetten M.S.M."/>
            <person name="Mascher T."/>
            <person name="Medema M.H."/>
            <person name="Devos D.P."/>
            <person name="Kaster A.-K."/>
            <person name="Ovreas L."/>
            <person name="Rohde M."/>
            <person name="Galperin M.Y."/>
            <person name="Jogler C."/>
        </authorList>
    </citation>
    <scope>NUCLEOTIDE SEQUENCE [LARGE SCALE GENOMIC DNA]</scope>
    <source>
        <strain evidence="4 5">SV_7m_r</strain>
    </source>
</reference>
<keyword evidence="5" id="KW-1185">Reference proteome</keyword>
<dbReference type="PANTHER" id="PTHR42693:SF53">
    <property type="entry name" value="ENDO-4-O-SULFATASE"/>
    <property type="match status" value="1"/>
</dbReference>
<feature type="domain" description="Sulfatase N-terminal" evidence="3">
    <location>
        <begin position="31"/>
        <end position="323"/>
    </location>
</feature>
<gene>
    <name evidence="4" type="primary">atsA_58</name>
    <name evidence="4" type="ORF">SV7mr_42590</name>
</gene>
<proteinExistence type="inferred from homology"/>
<dbReference type="EC" id="3.1.6.1" evidence="4"/>
<dbReference type="CDD" id="cd16027">
    <property type="entry name" value="SGSH"/>
    <property type="match status" value="1"/>
</dbReference>
<organism evidence="4 5">
    <name type="scientific">Stieleria bergensis</name>
    <dbReference type="NCBI Taxonomy" id="2528025"/>
    <lineage>
        <taxon>Bacteria</taxon>
        <taxon>Pseudomonadati</taxon>
        <taxon>Planctomycetota</taxon>
        <taxon>Planctomycetia</taxon>
        <taxon>Pirellulales</taxon>
        <taxon>Pirellulaceae</taxon>
        <taxon>Stieleria</taxon>
    </lineage>
</organism>
<sequence length="494" mass="55757">MDILTRFIRPLALFAAGVVFTSLGSAQEKRPNILWIVGENFSNDLGCYGQRNVATPHLDSLAAAGIRYTNAFATSPVCAPSRSCFMLGMYQTTTDTHNMRSHRDDDFKLPPGIQPLTHRLKDVGYYTANITHLSDLRVGTGKLDLNFVNEGTLYDGAQWDDLKGNQPFFAQINLPEAEYDIYDRKSAEKQRVRWVGEEWHPQVATEQNVTPPPFYPDHPVVRQEWARYLNSISGADVRVGQILKRLAKDGLDDDTIVVFFADNGRLTARGIHWPFDQGLRVPLIVRDAKNFPVLTEQERRQSVSDRVVSLLDLTATTMQFAGITAPAGMQSRVFLGADADQPRAYAFAARDRIDETVIRMRSVHDQRYHYVRNHTPGAGFPTLNRYKEKCFLVKPLMRQLHQQGKLSGDAAALMEPFPDEMLFDTKADPHETKNLAASTDPDVQLVLARMRSALETWTAETGDRGHLMEPDAVVEPFVKEMHDWFGTPQWAVPK</sequence>
<evidence type="ECO:0000256" key="1">
    <source>
        <dbReference type="ARBA" id="ARBA00008779"/>
    </source>
</evidence>
<dbReference type="AlphaFoldDB" id="A0A517SZZ7"/>
<keyword evidence="2 4" id="KW-0378">Hydrolase</keyword>
<evidence type="ECO:0000313" key="4">
    <source>
        <dbReference type="EMBL" id="QDT61720.1"/>
    </source>
</evidence>
<dbReference type="InterPro" id="IPR000917">
    <property type="entry name" value="Sulfatase_N"/>
</dbReference>
<dbReference type="GO" id="GO:0004065">
    <property type="term" value="F:arylsulfatase activity"/>
    <property type="evidence" value="ECO:0007669"/>
    <property type="project" value="UniProtKB-EC"/>
</dbReference>
<evidence type="ECO:0000313" key="5">
    <source>
        <dbReference type="Proteomes" id="UP000315003"/>
    </source>
</evidence>
<dbReference type="RefSeq" id="WP_145275988.1">
    <property type="nucleotide sequence ID" value="NZ_CP036272.1"/>
</dbReference>
<dbReference type="InterPro" id="IPR050738">
    <property type="entry name" value="Sulfatase"/>
</dbReference>
<name>A0A517SZZ7_9BACT</name>